<gene>
    <name evidence="2" type="ORF">Cboi02_000626100</name>
</gene>
<name>A0A9W6WL31_CANBO</name>
<dbReference type="AlphaFoldDB" id="A0A9W6WL31"/>
<dbReference type="PANTHER" id="PTHR47432:SF1">
    <property type="entry name" value="CELL WALL ASSEMBLY REGULATOR SMI1"/>
    <property type="match status" value="1"/>
</dbReference>
<proteinExistence type="predicted"/>
<dbReference type="SMART" id="SM00860">
    <property type="entry name" value="SMI1_KNR4"/>
    <property type="match status" value="1"/>
</dbReference>
<dbReference type="EMBL" id="BSXN01003776">
    <property type="protein sequence ID" value="GME79936.1"/>
    <property type="molecule type" value="Genomic_DNA"/>
</dbReference>
<dbReference type="InterPro" id="IPR018958">
    <property type="entry name" value="Knr4/Smi1-like_dom"/>
</dbReference>
<protein>
    <submittedName>
        <fullName evidence="2">Unnamed protein product</fullName>
    </submittedName>
</protein>
<reference evidence="2" key="1">
    <citation type="submission" date="2023-04" db="EMBL/GenBank/DDBJ databases">
        <title>Candida boidinii NBRC 10035.</title>
        <authorList>
            <person name="Ichikawa N."/>
            <person name="Sato H."/>
            <person name="Tonouchi N."/>
        </authorList>
    </citation>
    <scope>NUCLEOTIDE SEQUENCE</scope>
    <source>
        <strain evidence="2">NBRC 10035</strain>
    </source>
</reference>
<feature type="domain" description="Knr4/Smi1-like" evidence="1">
    <location>
        <begin position="36"/>
        <end position="176"/>
    </location>
</feature>
<dbReference type="Pfam" id="PF09346">
    <property type="entry name" value="SMI1_KNR4"/>
    <property type="match status" value="1"/>
</dbReference>
<evidence type="ECO:0000313" key="2">
    <source>
        <dbReference type="EMBL" id="GME79936.1"/>
    </source>
</evidence>
<organism evidence="2 3">
    <name type="scientific">Candida boidinii</name>
    <name type="common">Yeast</name>
    <dbReference type="NCBI Taxonomy" id="5477"/>
    <lineage>
        <taxon>Eukaryota</taxon>
        <taxon>Fungi</taxon>
        <taxon>Dikarya</taxon>
        <taxon>Ascomycota</taxon>
        <taxon>Saccharomycotina</taxon>
        <taxon>Pichiomycetes</taxon>
        <taxon>Pichiales</taxon>
        <taxon>Pichiaceae</taxon>
        <taxon>Ogataea</taxon>
        <taxon>Ogataea/Candida clade</taxon>
    </lineage>
</organism>
<keyword evidence="3" id="KW-1185">Reference proteome</keyword>
<accession>A0A9W6WL31</accession>
<sequence length="210" mass="23678">MAIEKRTFGSVSEAWETFDNWLIANWKEGYDALCPPATDEEIKSLEDKLNVTLPEQYKESLKCHNGQSNICGLIYGYEYLSTEKVYTQWKKRQSEDGDDGALIDLKSLPRDSTGVSTECFDLGWIPITSDGGGNHYCLDLAPDLSKNGKVGQIIKTLRDNADQELIAESFYHFFCKFVREVMVGDVVHSLDCGGLMSEKDMLEVYKSKTT</sequence>
<dbReference type="SUPFAM" id="SSF160631">
    <property type="entry name" value="SMI1/KNR4-like"/>
    <property type="match status" value="1"/>
</dbReference>
<dbReference type="PANTHER" id="PTHR47432">
    <property type="entry name" value="CELL WALL ASSEMBLY REGULATOR SMI1"/>
    <property type="match status" value="1"/>
</dbReference>
<evidence type="ECO:0000259" key="1">
    <source>
        <dbReference type="SMART" id="SM00860"/>
    </source>
</evidence>
<dbReference type="InterPro" id="IPR037883">
    <property type="entry name" value="Knr4/Smi1-like_sf"/>
</dbReference>
<dbReference type="Gene3D" id="3.40.1580.10">
    <property type="entry name" value="SMI1/KNR4-like"/>
    <property type="match status" value="1"/>
</dbReference>
<dbReference type="InterPro" id="IPR051873">
    <property type="entry name" value="KNR4/SMI1_regulator"/>
</dbReference>
<evidence type="ECO:0000313" key="3">
    <source>
        <dbReference type="Proteomes" id="UP001165120"/>
    </source>
</evidence>
<comment type="caution">
    <text evidence="2">The sequence shown here is derived from an EMBL/GenBank/DDBJ whole genome shotgun (WGS) entry which is preliminary data.</text>
</comment>
<dbReference type="Proteomes" id="UP001165120">
    <property type="component" value="Unassembled WGS sequence"/>
</dbReference>